<organism evidence="2 3">
    <name type="scientific">Trichomonas vaginalis (strain ATCC PRA-98 / G3)</name>
    <dbReference type="NCBI Taxonomy" id="412133"/>
    <lineage>
        <taxon>Eukaryota</taxon>
        <taxon>Metamonada</taxon>
        <taxon>Parabasalia</taxon>
        <taxon>Trichomonadida</taxon>
        <taxon>Trichomonadidae</taxon>
        <taxon>Trichomonas</taxon>
    </lineage>
</organism>
<dbReference type="InterPro" id="IPR036388">
    <property type="entry name" value="WH-like_DNA-bd_sf"/>
</dbReference>
<evidence type="ECO:0000313" key="2">
    <source>
        <dbReference type="EMBL" id="EAX95708.1"/>
    </source>
</evidence>
<dbReference type="EMBL" id="DS113792">
    <property type="protein sequence ID" value="EAX95708.1"/>
    <property type="molecule type" value="Genomic_DNA"/>
</dbReference>
<gene>
    <name evidence="2" type="ORF">TVAG_256490</name>
</gene>
<reference evidence="2" key="2">
    <citation type="journal article" date="2007" name="Science">
        <title>Draft genome sequence of the sexually transmitted pathogen Trichomonas vaginalis.</title>
        <authorList>
            <person name="Carlton J.M."/>
            <person name="Hirt R.P."/>
            <person name="Silva J.C."/>
            <person name="Delcher A.L."/>
            <person name="Schatz M."/>
            <person name="Zhao Q."/>
            <person name="Wortman J.R."/>
            <person name="Bidwell S.L."/>
            <person name="Alsmark U.C.M."/>
            <person name="Besteiro S."/>
            <person name="Sicheritz-Ponten T."/>
            <person name="Noel C.J."/>
            <person name="Dacks J.B."/>
            <person name="Foster P.G."/>
            <person name="Simillion C."/>
            <person name="Van de Peer Y."/>
            <person name="Miranda-Saavedra D."/>
            <person name="Barton G.J."/>
            <person name="Westrop G.D."/>
            <person name="Mueller S."/>
            <person name="Dessi D."/>
            <person name="Fiori P.L."/>
            <person name="Ren Q."/>
            <person name="Paulsen I."/>
            <person name="Zhang H."/>
            <person name="Bastida-Corcuera F.D."/>
            <person name="Simoes-Barbosa A."/>
            <person name="Brown M.T."/>
            <person name="Hayes R.D."/>
            <person name="Mukherjee M."/>
            <person name="Okumura C.Y."/>
            <person name="Schneider R."/>
            <person name="Smith A.J."/>
            <person name="Vanacova S."/>
            <person name="Villalvazo M."/>
            <person name="Haas B.J."/>
            <person name="Pertea M."/>
            <person name="Feldblyum T.V."/>
            <person name="Utterback T.R."/>
            <person name="Shu C.L."/>
            <person name="Osoegawa K."/>
            <person name="de Jong P.J."/>
            <person name="Hrdy I."/>
            <person name="Horvathova L."/>
            <person name="Zubacova Z."/>
            <person name="Dolezal P."/>
            <person name="Malik S.B."/>
            <person name="Logsdon J.M. Jr."/>
            <person name="Henze K."/>
            <person name="Gupta A."/>
            <person name="Wang C.C."/>
            <person name="Dunne R.L."/>
            <person name="Upcroft J.A."/>
            <person name="Upcroft P."/>
            <person name="White O."/>
            <person name="Salzberg S.L."/>
            <person name="Tang P."/>
            <person name="Chiu C.-H."/>
            <person name="Lee Y.-S."/>
            <person name="Embley T.M."/>
            <person name="Coombs G.H."/>
            <person name="Mottram J.C."/>
            <person name="Tachezy J."/>
            <person name="Fraser-Liggett C.M."/>
            <person name="Johnson P.J."/>
        </authorList>
    </citation>
    <scope>NUCLEOTIDE SEQUENCE [LARGE SCALE GENOMIC DNA]</scope>
    <source>
        <strain evidence="2">G3</strain>
    </source>
</reference>
<evidence type="ECO:0000259" key="1">
    <source>
        <dbReference type="Pfam" id="PF10416"/>
    </source>
</evidence>
<dbReference type="VEuPathDB" id="TrichDB:TVAG_256490"/>
<evidence type="ECO:0000313" key="3">
    <source>
        <dbReference type="Proteomes" id="UP000001542"/>
    </source>
</evidence>
<name>A2FHB1_TRIV3</name>
<dbReference type="VEuPathDB" id="TrichDB:TVAGG3_1006960"/>
<protein>
    <recommendedName>
        <fullName evidence="1">Initiator binding domain-containing protein</fullName>
    </recommendedName>
</protein>
<dbReference type="Gene3D" id="1.10.10.10">
    <property type="entry name" value="Winged helix-like DNA-binding domain superfamily/Winged helix DNA-binding domain"/>
    <property type="match status" value="1"/>
</dbReference>
<reference evidence="2" key="1">
    <citation type="submission" date="2006-10" db="EMBL/GenBank/DDBJ databases">
        <authorList>
            <person name="Amadeo P."/>
            <person name="Zhao Q."/>
            <person name="Wortman J."/>
            <person name="Fraser-Liggett C."/>
            <person name="Carlton J."/>
        </authorList>
    </citation>
    <scope>NUCLEOTIDE SEQUENCE</scope>
    <source>
        <strain evidence="2">G3</strain>
    </source>
</reference>
<accession>A2FHB1</accession>
<dbReference type="KEGG" id="tva:4753470"/>
<dbReference type="RefSeq" id="XP_001308638.1">
    <property type="nucleotide sequence ID" value="XM_001308637.1"/>
</dbReference>
<keyword evidence="3" id="KW-1185">Reference proteome</keyword>
<dbReference type="Pfam" id="PF10416">
    <property type="entry name" value="IBD"/>
    <property type="match status" value="1"/>
</dbReference>
<proteinExistence type="predicted"/>
<dbReference type="AlphaFoldDB" id="A2FHB1"/>
<dbReference type="InterPro" id="IPR018845">
    <property type="entry name" value="Initiator-bd"/>
</dbReference>
<dbReference type="OrthoDB" id="10257570at2759"/>
<sequence length="134" mass="15580">MDLRQIFFTRRNGIGRVFPIKLYHALLITKAFPDAYWYTGVMWITKTVMKVNAQILATLLGIHAVQGGLFHKQGNFSRHNFTQIMIQNSPEFEAIPECQDVDDFSIRLFTDSRNRFTRDTPFELDQDTIFMAGD</sequence>
<dbReference type="InParanoid" id="A2FHB1"/>
<dbReference type="Proteomes" id="UP000001542">
    <property type="component" value="Unassembled WGS sequence"/>
</dbReference>
<feature type="domain" description="Initiator binding" evidence="1">
    <location>
        <begin position="8"/>
        <end position="90"/>
    </location>
</feature>